<feature type="domain" description="CDCP1 second and fifth CUB" evidence="3">
    <location>
        <begin position="356"/>
        <end position="435"/>
    </location>
</feature>
<evidence type="ECO:0000259" key="1">
    <source>
        <dbReference type="Pfam" id="PF23665"/>
    </source>
</evidence>
<evidence type="ECO:0008006" key="6">
    <source>
        <dbReference type="Google" id="ProtNLM"/>
    </source>
</evidence>
<dbReference type="Pfam" id="PF23667">
    <property type="entry name" value="CUB_CDCP1_1"/>
    <property type="match status" value="1"/>
</dbReference>
<organism evidence="4 5">
    <name type="scientific">Fundulus heteroclitus</name>
    <name type="common">Killifish</name>
    <name type="synonym">Mummichog</name>
    <dbReference type="NCBI Taxonomy" id="8078"/>
    <lineage>
        <taxon>Eukaryota</taxon>
        <taxon>Metazoa</taxon>
        <taxon>Chordata</taxon>
        <taxon>Craniata</taxon>
        <taxon>Vertebrata</taxon>
        <taxon>Euteleostomi</taxon>
        <taxon>Actinopterygii</taxon>
        <taxon>Neopterygii</taxon>
        <taxon>Teleostei</taxon>
        <taxon>Neoteleostei</taxon>
        <taxon>Acanthomorphata</taxon>
        <taxon>Ovalentaria</taxon>
        <taxon>Atherinomorphae</taxon>
        <taxon>Cyprinodontiformes</taxon>
        <taxon>Fundulidae</taxon>
        <taxon>Fundulus</taxon>
    </lineage>
</organism>
<evidence type="ECO:0000259" key="2">
    <source>
        <dbReference type="Pfam" id="PF23667"/>
    </source>
</evidence>
<dbReference type="Pfam" id="PF23665">
    <property type="entry name" value="CDCP1_CUB_6"/>
    <property type="match status" value="1"/>
</dbReference>
<dbReference type="InterPro" id="IPR056266">
    <property type="entry name" value="CDCP1_CUB_3rd_6th"/>
</dbReference>
<dbReference type="InterPro" id="IPR056269">
    <property type="entry name" value="CUB_CDCP1_2nd_5th"/>
</dbReference>
<reference evidence="4" key="1">
    <citation type="submission" date="2025-08" db="UniProtKB">
        <authorList>
            <consortium name="Ensembl"/>
        </authorList>
    </citation>
    <scope>IDENTIFICATION</scope>
</reference>
<dbReference type="PANTHER" id="PTHR14477:SF1">
    <property type="entry name" value="CUB DOMAIN-CONTAINING PROTEIN 1"/>
    <property type="match status" value="1"/>
</dbReference>
<reference evidence="4" key="2">
    <citation type="submission" date="2025-09" db="UniProtKB">
        <authorList>
            <consortium name="Ensembl"/>
        </authorList>
    </citation>
    <scope>IDENTIFICATION</scope>
</reference>
<dbReference type="Proteomes" id="UP000265000">
    <property type="component" value="Unplaced"/>
</dbReference>
<dbReference type="Pfam" id="PF23668">
    <property type="entry name" value="CUB_CDCP1_2"/>
    <property type="match status" value="2"/>
</dbReference>
<dbReference type="GeneTree" id="ENSGT00390000010209"/>
<dbReference type="AlphaFoldDB" id="A0A3Q2P745"/>
<dbReference type="PANTHER" id="PTHR14477">
    <property type="entry name" value="CUB DOMAIN-CONTAINING PROTEIN 1"/>
    <property type="match status" value="1"/>
</dbReference>
<dbReference type="InterPro" id="IPR056268">
    <property type="entry name" value="CUB_CDCP1_1st"/>
</dbReference>
<name>A0A3Q2P745_FUNHE</name>
<evidence type="ECO:0000259" key="3">
    <source>
        <dbReference type="Pfam" id="PF23668"/>
    </source>
</evidence>
<dbReference type="InterPro" id="IPR038811">
    <property type="entry name" value="CDCP1"/>
</dbReference>
<keyword evidence="5" id="KW-1185">Reference proteome</keyword>
<accession>A0A3Q2P745</accession>
<feature type="domain" description="CDCP1 first CUB" evidence="2">
    <location>
        <begin position="1"/>
        <end position="61"/>
    </location>
</feature>
<dbReference type="Ensembl" id="ENSFHET00000002481.1">
    <property type="protein sequence ID" value="ENSFHEP00000008236.1"/>
    <property type="gene ID" value="ENSFHEG00000009477.1"/>
</dbReference>
<sequence length="715" mass="80051">MTVTIGPTSTVVLSRDLGQSECEVCVPGGTSPDCSSTVKTLKSAEKLPLEFSCMKPQDVFKCTKSSCTPAGAEVDPELFKDFKKTMTWDISVPEMTTLTLDFPKDGLKEISASENCDDDFLYTVKHATSDGQMKTSSYCKGGTVSKLDLFGWDKTFTLLLLFDNGLRRVKRLELIRIVIFPSVFEVRGKVRVGRIKNVTPSYLLTPNYPRDFPDQQQMQWEFTIPSKHNYTVNFLKHSAPECLNGDVVVEYQKEDTKVTKLTLTDPQPREEQGSFKLVLKNCETNSTLTGLSLSYRVSLKRSGIPGKSWGNLQSYLVETSTTAKLSFLDCPDDGFNLTCENVTSCPSTSLSVPTLDSCLLMPLQSVTWKVIIPTEAKLDLVSPTGSLRQSLPGLECDQSSSLHLASDEGFSIGDFCSDGVIQSIQVPTGVSVTATERDFSKSSMPLLNFTVSPKSTVLHFISVNFDEYGIQITITIVSRRKIAQTITLPPPCLTFFHDALFLKCCFTPNITEHKQLLFNNKTPKGRQCFTQCFIFICLDLNCVFICSCRKKKSKIRSQASIYMGQGNIFRPNDQHFTKVRSDNDSHVYDSIDETMVYGHLLTNSIYNDSVQSPKTNHEESYKTFVGHIDRTVPVINEPDPEEGKGHYTLLDPSDALFQPRPRTPVLRQESLGFEDRRMQDNELHTFKSKGDINTIRLSAIDLEPEPEPPVLEENF</sequence>
<evidence type="ECO:0000313" key="5">
    <source>
        <dbReference type="Proteomes" id="UP000265000"/>
    </source>
</evidence>
<dbReference type="STRING" id="8078.ENSFHEP00000008236"/>
<proteinExistence type="predicted"/>
<feature type="domain" description="CDCP1 second and fifth CUB" evidence="3">
    <location>
        <begin position="70"/>
        <end position="151"/>
    </location>
</feature>
<evidence type="ECO:0000313" key="4">
    <source>
        <dbReference type="Ensembl" id="ENSFHEP00000008236.1"/>
    </source>
</evidence>
<protein>
    <recommendedName>
        <fullName evidence="6">CUB domain-containing protein</fullName>
    </recommendedName>
</protein>
<feature type="domain" description="CDCP1 third and sixth CUB" evidence="1">
    <location>
        <begin position="196"/>
        <end position="287"/>
    </location>
</feature>